<evidence type="ECO:0000313" key="3">
    <source>
        <dbReference type="Proteomes" id="UP000294894"/>
    </source>
</evidence>
<organism evidence="2 3">
    <name type="scientific">Nocardioides euryhalodurans</name>
    <dbReference type="NCBI Taxonomy" id="2518370"/>
    <lineage>
        <taxon>Bacteria</taxon>
        <taxon>Bacillati</taxon>
        <taxon>Actinomycetota</taxon>
        <taxon>Actinomycetes</taxon>
        <taxon>Propionibacteriales</taxon>
        <taxon>Nocardioidaceae</taxon>
        <taxon>Nocardioides</taxon>
    </lineage>
</organism>
<feature type="transmembrane region" description="Helical" evidence="1">
    <location>
        <begin position="180"/>
        <end position="199"/>
    </location>
</feature>
<gene>
    <name evidence="2" type="ORF">EXE57_08185</name>
</gene>
<accession>A0A4P7GJQ4</accession>
<feature type="transmembrane region" description="Helical" evidence="1">
    <location>
        <begin position="150"/>
        <end position="173"/>
    </location>
</feature>
<keyword evidence="1" id="KW-0472">Membrane</keyword>
<dbReference type="RefSeq" id="WP_135076199.1">
    <property type="nucleotide sequence ID" value="NZ_CP038267.1"/>
</dbReference>
<dbReference type="EMBL" id="CP038267">
    <property type="protein sequence ID" value="QBR92268.1"/>
    <property type="molecule type" value="Genomic_DNA"/>
</dbReference>
<keyword evidence="1" id="KW-1133">Transmembrane helix</keyword>
<dbReference type="KEGG" id="noy:EXE57_08185"/>
<keyword evidence="3" id="KW-1185">Reference proteome</keyword>
<dbReference type="AlphaFoldDB" id="A0A4P7GJQ4"/>
<proteinExistence type="predicted"/>
<feature type="transmembrane region" description="Helical" evidence="1">
    <location>
        <begin position="98"/>
        <end position="117"/>
    </location>
</feature>
<sequence length="240" mass="24889">MTAQLDPSTAAVRIHRRRDLRTFHRVAAAVLLVVPTTAVALGRLFQMPDDSDTMAALATIAADPGDARTFALLGFIGVLTAVPAFLAAARLARRRRPVLTSVALAVNVLAFTGGWALPALDTMYVAAAGLPADQREGAATLIDAMWSQGLAGVSALLMVVGHVVGAILIGLALRGSIPTFGWLALVLSQPGHVIAFVIGAPVADALAWGLMSIGFACCSVAVLRTPDDEWDLPPLPAGSR</sequence>
<keyword evidence="1" id="KW-0812">Transmembrane</keyword>
<feature type="transmembrane region" description="Helical" evidence="1">
    <location>
        <begin position="26"/>
        <end position="45"/>
    </location>
</feature>
<feature type="transmembrane region" description="Helical" evidence="1">
    <location>
        <begin position="205"/>
        <end position="223"/>
    </location>
</feature>
<name>A0A4P7GJQ4_9ACTN</name>
<reference evidence="2 3" key="1">
    <citation type="submission" date="2019-03" db="EMBL/GenBank/DDBJ databases">
        <title>Three New Species of Nocardioides, Nocardioides euryhalodurans sp. nov., Nocardioides seonyuensis sp. nov. and Nocardioides eburneoflavus sp. nov., Iolated from Soil.</title>
        <authorList>
            <person name="Roh S.G."/>
            <person name="Lee C."/>
            <person name="Kim M.-K."/>
            <person name="Kim S.B."/>
        </authorList>
    </citation>
    <scope>NUCLEOTIDE SEQUENCE [LARGE SCALE GENOMIC DNA]</scope>
    <source>
        <strain evidence="2 3">MMS17-SY117</strain>
    </source>
</reference>
<evidence type="ECO:0008006" key="4">
    <source>
        <dbReference type="Google" id="ProtNLM"/>
    </source>
</evidence>
<feature type="transmembrane region" description="Helical" evidence="1">
    <location>
        <begin position="70"/>
        <end position="91"/>
    </location>
</feature>
<dbReference type="Proteomes" id="UP000294894">
    <property type="component" value="Chromosome"/>
</dbReference>
<evidence type="ECO:0000256" key="1">
    <source>
        <dbReference type="SAM" id="Phobius"/>
    </source>
</evidence>
<protein>
    <recommendedName>
        <fullName evidence="4">DUF4386 family protein</fullName>
    </recommendedName>
</protein>
<evidence type="ECO:0000313" key="2">
    <source>
        <dbReference type="EMBL" id="QBR92268.1"/>
    </source>
</evidence>
<dbReference type="OrthoDB" id="5148077at2"/>